<keyword evidence="1" id="KW-0808">Transferase</keyword>
<dbReference type="Gene3D" id="3.40.630.30">
    <property type="match status" value="1"/>
</dbReference>
<proteinExistence type="predicted"/>
<evidence type="ECO:0000313" key="6">
    <source>
        <dbReference type="Proteomes" id="UP000636793"/>
    </source>
</evidence>
<keyword evidence="6" id="KW-1185">Reference proteome</keyword>
<reference evidence="5" key="2">
    <citation type="submission" date="2020-09" db="EMBL/GenBank/DDBJ databases">
        <authorList>
            <person name="Sun Q."/>
            <person name="Zhou Y."/>
        </authorList>
    </citation>
    <scope>NUCLEOTIDE SEQUENCE</scope>
    <source>
        <strain evidence="5">CGMCC 1.15085</strain>
    </source>
</reference>
<dbReference type="EMBL" id="BMHI01000007">
    <property type="protein sequence ID" value="GGB45378.1"/>
    <property type="molecule type" value="Genomic_DNA"/>
</dbReference>
<dbReference type="PROSITE" id="PS51186">
    <property type="entry name" value="GNAT"/>
    <property type="match status" value="1"/>
</dbReference>
<name>A0A916THJ1_9MICO</name>
<feature type="domain" description="N-acetyltransferase" evidence="4">
    <location>
        <begin position="219"/>
        <end position="366"/>
    </location>
</feature>
<dbReference type="Proteomes" id="UP000636793">
    <property type="component" value="Unassembled WGS sequence"/>
</dbReference>
<dbReference type="Pfam" id="PF24553">
    <property type="entry name" value="Rv0428c_C"/>
    <property type="match status" value="1"/>
</dbReference>
<dbReference type="Pfam" id="PF24551">
    <property type="entry name" value="SH3_Rv0428c"/>
    <property type="match status" value="1"/>
</dbReference>
<feature type="compositionally biased region" description="Polar residues" evidence="3">
    <location>
        <begin position="93"/>
        <end position="111"/>
    </location>
</feature>
<reference evidence="5" key="1">
    <citation type="journal article" date="2014" name="Int. J. Syst. Evol. Microbiol.">
        <title>Complete genome sequence of Corynebacterium casei LMG S-19264T (=DSM 44701T), isolated from a smear-ripened cheese.</title>
        <authorList>
            <consortium name="US DOE Joint Genome Institute (JGI-PGF)"/>
            <person name="Walter F."/>
            <person name="Albersmeier A."/>
            <person name="Kalinowski J."/>
            <person name="Ruckert C."/>
        </authorList>
    </citation>
    <scope>NUCLEOTIDE SEQUENCE</scope>
    <source>
        <strain evidence="5">CGMCC 1.15085</strain>
    </source>
</reference>
<dbReference type="PANTHER" id="PTHR43877:SF2">
    <property type="entry name" value="AMINOALKYLPHOSPHONATE N-ACETYLTRANSFERASE-RELATED"/>
    <property type="match status" value="1"/>
</dbReference>
<evidence type="ECO:0000256" key="2">
    <source>
        <dbReference type="ARBA" id="ARBA00023315"/>
    </source>
</evidence>
<keyword evidence="2" id="KW-0012">Acyltransferase</keyword>
<feature type="region of interest" description="Disordered" evidence="3">
    <location>
        <begin position="75"/>
        <end position="113"/>
    </location>
</feature>
<dbReference type="RefSeq" id="WP_188838897.1">
    <property type="nucleotide sequence ID" value="NZ_BMHI01000007.1"/>
</dbReference>
<protein>
    <recommendedName>
        <fullName evidence="4">N-acetyltransferase domain-containing protein</fullName>
    </recommendedName>
</protein>
<dbReference type="InterPro" id="IPR050832">
    <property type="entry name" value="Bact_Acetyltransf"/>
</dbReference>
<dbReference type="CDD" id="cd04301">
    <property type="entry name" value="NAT_SF"/>
    <property type="match status" value="1"/>
</dbReference>
<dbReference type="InterPro" id="IPR000182">
    <property type="entry name" value="GNAT_dom"/>
</dbReference>
<sequence>MPSEPVSQSHLTELLVPGTRVVLRCRLASSQVEPGGPTLTDVVGDVAEVTADAVVLDTRNGAVPVDRSSIVLAKRIPPARPRRAPRSHPLLQPTRSRMTASSPSDGPNSPSLGEEAVARDLLEALMVAGMPPLDSAHVGDWLLRAANGYTGRANSVLAVGDPGVPLDAAVEQVVAWYAERDQPALIQLPHATDADPAASTLGSVLAQQDWHFFLRTSVMTRRTPNSESAANGAALRVEVSDEPTDDWWHTASSRALAHRDTLGRMLERVRPAAYLTAYLDDRPIGHLRLALADGWSGVFDVHTDPAARGRGVARALMRQAERTASERRIPLQYLQVAADNHAAVGLYRSLGWQTHHEYHYARPTDH</sequence>
<gene>
    <name evidence="5" type="ORF">GCM10011492_40630</name>
</gene>
<dbReference type="InterPro" id="IPR056935">
    <property type="entry name" value="Rv0428c-like_C"/>
</dbReference>
<evidence type="ECO:0000259" key="4">
    <source>
        <dbReference type="PROSITE" id="PS51186"/>
    </source>
</evidence>
<dbReference type="InterPro" id="IPR056934">
    <property type="entry name" value="SH3_Rv0428c"/>
</dbReference>
<dbReference type="AlphaFoldDB" id="A0A916THJ1"/>
<dbReference type="GO" id="GO:0016747">
    <property type="term" value="F:acyltransferase activity, transferring groups other than amino-acyl groups"/>
    <property type="evidence" value="ECO:0007669"/>
    <property type="project" value="InterPro"/>
</dbReference>
<evidence type="ECO:0000313" key="5">
    <source>
        <dbReference type="EMBL" id="GGB45378.1"/>
    </source>
</evidence>
<organism evidence="5 6">
    <name type="scientific">Flexivirga endophytica</name>
    <dbReference type="NCBI Taxonomy" id="1849103"/>
    <lineage>
        <taxon>Bacteria</taxon>
        <taxon>Bacillati</taxon>
        <taxon>Actinomycetota</taxon>
        <taxon>Actinomycetes</taxon>
        <taxon>Micrococcales</taxon>
        <taxon>Dermacoccaceae</taxon>
        <taxon>Flexivirga</taxon>
    </lineage>
</organism>
<comment type="caution">
    <text evidence="5">The sequence shown here is derived from an EMBL/GenBank/DDBJ whole genome shotgun (WGS) entry which is preliminary data.</text>
</comment>
<accession>A0A916THJ1</accession>
<evidence type="ECO:0000256" key="3">
    <source>
        <dbReference type="SAM" id="MobiDB-lite"/>
    </source>
</evidence>
<dbReference type="SUPFAM" id="SSF55729">
    <property type="entry name" value="Acyl-CoA N-acyltransferases (Nat)"/>
    <property type="match status" value="1"/>
</dbReference>
<evidence type="ECO:0000256" key="1">
    <source>
        <dbReference type="ARBA" id="ARBA00022679"/>
    </source>
</evidence>
<dbReference type="InterPro" id="IPR016181">
    <property type="entry name" value="Acyl_CoA_acyltransferase"/>
</dbReference>
<dbReference type="PANTHER" id="PTHR43877">
    <property type="entry name" value="AMINOALKYLPHOSPHONATE N-ACETYLTRANSFERASE-RELATED-RELATED"/>
    <property type="match status" value="1"/>
</dbReference>